<name>A0A6J7MD45_9ZZZZ</name>
<dbReference type="EMBL" id="CAEZUF010000025">
    <property type="protein sequence ID" value="CAB4588396.1"/>
    <property type="molecule type" value="Genomic_DNA"/>
</dbReference>
<evidence type="ECO:0000256" key="4">
    <source>
        <dbReference type="ARBA" id="ARBA00022692"/>
    </source>
</evidence>
<evidence type="ECO:0000313" key="11">
    <source>
        <dbReference type="EMBL" id="CAB4800088.1"/>
    </source>
</evidence>
<keyword evidence="4 7" id="KW-0812">Transmembrane</keyword>
<feature type="transmembrane region" description="Helical" evidence="7">
    <location>
        <begin position="12"/>
        <end position="30"/>
    </location>
</feature>
<evidence type="ECO:0000256" key="2">
    <source>
        <dbReference type="ARBA" id="ARBA00008335"/>
    </source>
</evidence>
<dbReference type="InterPro" id="IPR036259">
    <property type="entry name" value="MFS_trans_sf"/>
</dbReference>
<evidence type="ECO:0000256" key="5">
    <source>
        <dbReference type="ARBA" id="ARBA00022989"/>
    </source>
</evidence>
<dbReference type="EMBL" id="CAEZWY010000112">
    <property type="protein sequence ID" value="CAB4676167.1"/>
    <property type="molecule type" value="Genomic_DNA"/>
</dbReference>
<dbReference type="GO" id="GO:0022857">
    <property type="term" value="F:transmembrane transporter activity"/>
    <property type="evidence" value="ECO:0007669"/>
    <property type="project" value="InterPro"/>
</dbReference>
<dbReference type="SUPFAM" id="SSF103473">
    <property type="entry name" value="MFS general substrate transporter"/>
    <property type="match status" value="1"/>
</dbReference>
<feature type="transmembrane region" description="Helical" evidence="7">
    <location>
        <begin position="298"/>
        <end position="319"/>
    </location>
</feature>
<feature type="transmembrane region" description="Helical" evidence="7">
    <location>
        <begin position="143"/>
        <end position="161"/>
    </location>
</feature>
<dbReference type="AlphaFoldDB" id="A0A6J7MD45"/>
<accession>A0A6J7MD45</accession>
<feature type="transmembrane region" description="Helical" evidence="7">
    <location>
        <begin position="275"/>
        <end position="292"/>
    </location>
</feature>
<comment type="similarity">
    <text evidence="2">Belongs to the major facilitator superfamily.</text>
</comment>
<dbReference type="PANTHER" id="PTHR23514:SF3">
    <property type="entry name" value="BYPASS OF STOP CODON PROTEIN 6"/>
    <property type="match status" value="1"/>
</dbReference>
<dbReference type="EMBL" id="CAFAAT010000016">
    <property type="protein sequence ID" value="CAB4800088.1"/>
    <property type="molecule type" value="Genomic_DNA"/>
</dbReference>
<evidence type="ECO:0000256" key="1">
    <source>
        <dbReference type="ARBA" id="ARBA00004127"/>
    </source>
</evidence>
<feature type="transmembrane region" description="Helical" evidence="7">
    <location>
        <begin position="240"/>
        <end position="263"/>
    </location>
</feature>
<feature type="domain" description="Major facilitator superfamily (MFS) profile" evidence="8">
    <location>
        <begin position="15"/>
        <end position="387"/>
    </location>
</feature>
<feature type="transmembrane region" description="Helical" evidence="7">
    <location>
        <begin position="363"/>
        <end position="381"/>
    </location>
</feature>
<evidence type="ECO:0000313" key="9">
    <source>
        <dbReference type="EMBL" id="CAB4588396.1"/>
    </source>
</evidence>
<keyword evidence="5 7" id="KW-1133">Transmembrane helix</keyword>
<evidence type="ECO:0000313" key="13">
    <source>
        <dbReference type="EMBL" id="CAB4976353.1"/>
    </source>
</evidence>
<dbReference type="EMBL" id="CAFBPL010000040">
    <property type="protein sequence ID" value="CAB5014655.1"/>
    <property type="molecule type" value="Genomic_DNA"/>
</dbReference>
<dbReference type="GO" id="GO:0012505">
    <property type="term" value="C:endomembrane system"/>
    <property type="evidence" value="ECO:0007669"/>
    <property type="project" value="UniProtKB-SubCell"/>
</dbReference>
<dbReference type="InterPro" id="IPR051788">
    <property type="entry name" value="MFS_Transporter"/>
</dbReference>
<feature type="transmembrane region" description="Helical" evidence="7">
    <location>
        <begin position="331"/>
        <end position="351"/>
    </location>
</feature>
<keyword evidence="6 7" id="KW-0472">Membrane</keyword>
<evidence type="ECO:0000313" key="12">
    <source>
        <dbReference type="EMBL" id="CAB4947711.1"/>
    </source>
</evidence>
<evidence type="ECO:0000313" key="14">
    <source>
        <dbReference type="EMBL" id="CAB5014655.1"/>
    </source>
</evidence>
<feature type="transmembrane region" description="Helical" evidence="7">
    <location>
        <begin position="167"/>
        <end position="185"/>
    </location>
</feature>
<dbReference type="EMBL" id="CAFBOI010000038">
    <property type="protein sequence ID" value="CAB4976353.1"/>
    <property type="molecule type" value="Genomic_DNA"/>
</dbReference>
<proteinExistence type="inferred from homology"/>
<evidence type="ECO:0000313" key="10">
    <source>
        <dbReference type="EMBL" id="CAB4676167.1"/>
    </source>
</evidence>
<dbReference type="InterPro" id="IPR011701">
    <property type="entry name" value="MFS"/>
</dbReference>
<gene>
    <name evidence="9" type="ORF">UFOPK1791_00408</name>
    <name evidence="10" type="ORF">UFOPK2312_00869</name>
    <name evidence="11" type="ORF">UFOPK3083_00298</name>
    <name evidence="12" type="ORF">UFOPK3783_00681</name>
    <name evidence="13" type="ORF">UFOPK3948_00484</name>
    <name evidence="14" type="ORF">UFOPK4113_00485</name>
    <name evidence="15" type="ORF">UFOPK4355_00792</name>
</gene>
<dbReference type="Pfam" id="PF07690">
    <property type="entry name" value="MFS_1"/>
    <property type="match status" value="1"/>
</dbReference>
<feature type="transmembrane region" description="Helical" evidence="7">
    <location>
        <begin position="110"/>
        <end position="131"/>
    </location>
</feature>
<feature type="transmembrane region" description="Helical" evidence="7">
    <location>
        <begin position="210"/>
        <end position="234"/>
    </location>
</feature>
<feature type="transmembrane region" description="Helical" evidence="7">
    <location>
        <begin position="82"/>
        <end position="104"/>
    </location>
</feature>
<dbReference type="Gene3D" id="1.20.1250.20">
    <property type="entry name" value="MFS general substrate transporter like domains"/>
    <property type="match status" value="2"/>
</dbReference>
<dbReference type="PANTHER" id="PTHR23514">
    <property type="entry name" value="BYPASS OF STOP CODON PROTEIN 6"/>
    <property type="match status" value="1"/>
</dbReference>
<evidence type="ECO:0000256" key="7">
    <source>
        <dbReference type="SAM" id="Phobius"/>
    </source>
</evidence>
<evidence type="ECO:0000313" key="15">
    <source>
        <dbReference type="EMBL" id="CAB5065225.1"/>
    </source>
</evidence>
<evidence type="ECO:0000256" key="6">
    <source>
        <dbReference type="ARBA" id="ARBA00023136"/>
    </source>
</evidence>
<reference evidence="13" key="1">
    <citation type="submission" date="2020-05" db="EMBL/GenBank/DDBJ databases">
        <authorList>
            <person name="Chiriac C."/>
            <person name="Salcher M."/>
            <person name="Ghai R."/>
            <person name="Kavagutti S V."/>
        </authorList>
    </citation>
    <scope>NUCLEOTIDE SEQUENCE</scope>
</reference>
<dbReference type="PROSITE" id="PS50850">
    <property type="entry name" value="MFS"/>
    <property type="match status" value="1"/>
</dbReference>
<dbReference type="InterPro" id="IPR020846">
    <property type="entry name" value="MFS_dom"/>
</dbReference>
<evidence type="ECO:0000256" key="3">
    <source>
        <dbReference type="ARBA" id="ARBA00022448"/>
    </source>
</evidence>
<organism evidence="13">
    <name type="scientific">freshwater metagenome</name>
    <dbReference type="NCBI Taxonomy" id="449393"/>
    <lineage>
        <taxon>unclassified sequences</taxon>
        <taxon>metagenomes</taxon>
        <taxon>ecological metagenomes</taxon>
    </lineage>
</organism>
<dbReference type="GO" id="GO:0016020">
    <property type="term" value="C:membrane"/>
    <property type="evidence" value="ECO:0007669"/>
    <property type="project" value="TreeGrafter"/>
</dbReference>
<feature type="transmembrane region" description="Helical" evidence="7">
    <location>
        <begin position="50"/>
        <end position="70"/>
    </location>
</feature>
<keyword evidence="3" id="KW-0813">Transport</keyword>
<evidence type="ECO:0000259" key="8">
    <source>
        <dbReference type="PROSITE" id="PS50850"/>
    </source>
</evidence>
<comment type="subcellular location">
    <subcellularLocation>
        <location evidence="1">Endomembrane system</location>
        <topology evidence="1">Multi-pass membrane protein</topology>
    </subcellularLocation>
</comment>
<protein>
    <submittedName>
        <fullName evidence="13">Unannotated protein</fullName>
    </submittedName>
</protein>
<dbReference type="EMBL" id="CAFBQT010000100">
    <property type="protein sequence ID" value="CAB5065225.1"/>
    <property type="molecule type" value="Genomic_DNA"/>
</dbReference>
<sequence length="387" mass="41298">MSRTPADRKFKHDATFWSVALQSAVFGFFMGGFGPAQPLLQSDQGTSGTIAGLHGTSLGLASILAGLLNARVVHKFGRFKTSWIGIGIFGVGAMMFIVAPSPIISISASAIIGIGVSLTINSGFALLTHHFKNDQTRAASQANGVNSLFVVFGTLLIGALAGTSINWRFGLLLIFPAGLTLYIFAQKHHTDEHVPEPSGRQSGKLSGKYWVGWLAITLCISSEFAMTFWSASLFRDRTDFSAASATVAVLAGSLGMALGRWFGPLLMTHIDLDQRLIFLLLFQLFGFTLFWFSHGALFSFVGLLISGLGISMQFTLNSLRLIRLSENRPDLAMGISALGAGSAIAIAPLLLGFLADQIGISKGYLMVPAIVTIAIVLVLATPTKELR</sequence>
<dbReference type="EMBL" id="CAFBNI010000080">
    <property type="protein sequence ID" value="CAB4947711.1"/>
    <property type="molecule type" value="Genomic_DNA"/>
</dbReference>